<protein>
    <submittedName>
        <fullName evidence="2">Uncharacterized protein</fullName>
    </submittedName>
</protein>
<dbReference type="Proteomes" id="UP000433483">
    <property type="component" value="Unassembled WGS sequence"/>
</dbReference>
<gene>
    <name evidence="2" type="ORF">PF005_g25148</name>
</gene>
<evidence type="ECO:0000313" key="3">
    <source>
        <dbReference type="Proteomes" id="UP000433483"/>
    </source>
</evidence>
<proteinExistence type="predicted"/>
<sequence length="58" mass="6024">RSLVGAASRASSLHASPLGRWRAAVALASIAWSWSVRRPRAGGKAATELPNCSNHSVA</sequence>
<evidence type="ECO:0000256" key="1">
    <source>
        <dbReference type="SAM" id="MobiDB-lite"/>
    </source>
</evidence>
<dbReference type="EMBL" id="QXGB01002662">
    <property type="protein sequence ID" value="KAE9176019.1"/>
    <property type="molecule type" value="Genomic_DNA"/>
</dbReference>
<reference evidence="2 3" key="1">
    <citation type="submission" date="2018-08" db="EMBL/GenBank/DDBJ databases">
        <title>Genomic investigation of the strawberry pathogen Phytophthora fragariae indicates pathogenicity is determined by transcriptional variation in three key races.</title>
        <authorList>
            <person name="Adams T.M."/>
            <person name="Armitage A.D."/>
            <person name="Sobczyk M.K."/>
            <person name="Bates H.J."/>
            <person name="Dunwell J.M."/>
            <person name="Nellist C.F."/>
            <person name="Harrison R.J."/>
        </authorList>
    </citation>
    <scope>NUCLEOTIDE SEQUENCE [LARGE SCALE GENOMIC DNA]</scope>
    <source>
        <strain evidence="2 3">NOV-27</strain>
    </source>
</reference>
<organism evidence="2 3">
    <name type="scientific">Phytophthora fragariae</name>
    <dbReference type="NCBI Taxonomy" id="53985"/>
    <lineage>
        <taxon>Eukaryota</taxon>
        <taxon>Sar</taxon>
        <taxon>Stramenopiles</taxon>
        <taxon>Oomycota</taxon>
        <taxon>Peronosporomycetes</taxon>
        <taxon>Peronosporales</taxon>
        <taxon>Peronosporaceae</taxon>
        <taxon>Phytophthora</taxon>
    </lineage>
</organism>
<comment type="caution">
    <text evidence="2">The sequence shown here is derived from an EMBL/GenBank/DDBJ whole genome shotgun (WGS) entry which is preliminary data.</text>
</comment>
<name>A0A6A3W0V6_9STRA</name>
<feature type="non-terminal residue" evidence="2">
    <location>
        <position position="1"/>
    </location>
</feature>
<feature type="region of interest" description="Disordered" evidence="1">
    <location>
        <begin position="39"/>
        <end position="58"/>
    </location>
</feature>
<evidence type="ECO:0000313" key="2">
    <source>
        <dbReference type="EMBL" id="KAE9176019.1"/>
    </source>
</evidence>
<keyword evidence="3" id="KW-1185">Reference proteome</keyword>
<accession>A0A6A3W0V6</accession>
<dbReference type="AlphaFoldDB" id="A0A6A3W0V6"/>
<feature type="non-terminal residue" evidence="2">
    <location>
        <position position="58"/>
    </location>
</feature>